<dbReference type="STRING" id="313595.P700755_001855"/>
<feature type="signal peptide" evidence="1">
    <location>
        <begin position="1"/>
        <end position="24"/>
    </location>
</feature>
<dbReference type="HOGENOM" id="CLU_134428_0_0_10"/>
<dbReference type="EMBL" id="CP003879">
    <property type="protein sequence ID" value="AFU68685.1"/>
    <property type="molecule type" value="Genomic_DNA"/>
</dbReference>
<proteinExistence type="predicted"/>
<dbReference type="OrthoDB" id="1430845at2"/>
<evidence type="ECO:0000256" key="1">
    <source>
        <dbReference type="SAM" id="SignalP"/>
    </source>
</evidence>
<dbReference type="KEGG" id="ptq:P700755_001855"/>
<dbReference type="eggNOG" id="ENOG503096N">
    <property type="taxonomic scope" value="Bacteria"/>
</dbReference>
<dbReference type="RefSeq" id="WP_015024277.1">
    <property type="nucleotide sequence ID" value="NC_018721.1"/>
</dbReference>
<organism evidence="2 3">
    <name type="scientific">Psychroflexus torquis (strain ATCC 700755 / CIP 106069 / ACAM 623)</name>
    <dbReference type="NCBI Taxonomy" id="313595"/>
    <lineage>
        <taxon>Bacteria</taxon>
        <taxon>Pseudomonadati</taxon>
        <taxon>Bacteroidota</taxon>
        <taxon>Flavobacteriia</taxon>
        <taxon>Flavobacteriales</taxon>
        <taxon>Flavobacteriaceae</taxon>
        <taxon>Psychroflexus</taxon>
    </lineage>
</organism>
<protein>
    <submittedName>
        <fullName evidence="2">Periplasmic protein, FlgD_ig superfamily</fullName>
    </submittedName>
</protein>
<feature type="chain" id="PRO_5003879560" evidence="1">
    <location>
        <begin position="25"/>
        <end position="161"/>
    </location>
</feature>
<accession>K4IT78</accession>
<dbReference type="InterPro" id="IPR014469">
    <property type="entry name" value="DUF2271"/>
</dbReference>
<sequence length="161" mass="18428">MKTLFKIIPVMVIAILLLSAFTTTENKAVKCLIQMTNYTGEGAYVIVSLMNPSGDYEETLYVQGKDSEWFSEIPEWWKFYGKYRPNIDAISSATISGGERTVTVLQIPTDKVDKGYSLRFETSVEDQDYYAADIQFELTTENLKSKKEGKGFIRYIRMLLQ</sequence>
<dbReference type="AlphaFoldDB" id="K4IT78"/>
<reference evidence="2" key="1">
    <citation type="submission" date="2006-03" db="EMBL/GenBank/DDBJ databases">
        <authorList>
            <person name="Bowman J."/>
            <person name="Ferriera S."/>
            <person name="Johnson J."/>
            <person name="Kravitz S."/>
            <person name="Halpern A."/>
            <person name="Remington K."/>
            <person name="Beeson K."/>
            <person name="Tran B."/>
            <person name="Rogers Y.-H."/>
            <person name="Friedman R."/>
            <person name="Venter J.C."/>
        </authorList>
    </citation>
    <scope>NUCLEOTIDE SEQUENCE [LARGE SCALE GENOMIC DNA]</scope>
    <source>
        <strain evidence="2">ATCC 700755</strain>
    </source>
</reference>
<dbReference type="Pfam" id="PF10029">
    <property type="entry name" value="DUF2271"/>
    <property type="match status" value="1"/>
</dbReference>
<keyword evidence="1" id="KW-0732">Signal</keyword>
<dbReference type="Proteomes" id="UP000008514">
    <property type="component" value="Chromosome"/>
</dbReference>
<name>K4IT78_PSYTT</name>
<evidence type="ECO:0000313" key="3">
    <source>
        <dbReference type="Proteomes" id="UP000008514"/>
    </source>
</evidence>
<evidence type="ECO:0000313" key="2">
    <source>
        <dbReference type="EMBL" id="AFU68685.1"/>
    </source>
</evidence>
<reference evidence="2" key="2">
    <citation type="submission" date="2012-09" db="EMBL/GenBank/DDBJ databases">
        <title>The complete sequence of Psychroflexus torquis an extreme psychrophile from sea-ice that is stimulated by light.</title>
        <authorList>
            <person name="Feng S."/>
            <person name="Powell S.M."/>
            <person name="Bowman J.P."/>
        </authorList>
    </citation>
    <scope>NUCLEOTIDE SEQUENCE [LARGE SCALE GENOMIC DNA]</scope>
    <source>
        <strain evidence="2">ATCC 700755</strain>
    </source>
</reference>
<gene>
    <name evidence="2" type="ordered locus">P700755_001855</name>
</gene>
<keyword evidence="3" id="KW-1185">Reference proteome</keyword>